<dbReference type="Gene3D" id="1.20.1170.10">
    <property type="match status" value="1"/>
</dbReference>
<feature type="coiled-coil region" evidence="1">
    <location>
        <begin position="304"/>
        <end position="331"/>
    </location>
</feature>
<dbReference type="CDD" id="cd22656">
    <property type="entry name" value="ClyA_Cry6Aa-like"/>
    <property type="match status" value="1"/>
</dbReference>
<keyword evidence="1" id="KW-0175">Coiled coil</keyword>
<feature type="coiled-coil region" evidence="1">
    <location>
        <begin position="248"/>
        <end position="275"/>
    </location>
</feature>
<dbReference type="Proteomes" id="UP000541154">
    <property type="component" value="Unassembled WGS sequence"/>
</dbReference>
<evidence type="ECO:0000256" key="2">
    <source>
        <dbReference type="SAM" id="MobiDB-lite"/>
    </source>
</evidence>
<dbReference type="EMBL" id="SPNV01000157">
    <property type="protein sequence ID" value="KAF5859667.1"/>
    <property type="molecule type" value="Genomic_DNA"/>
</dbReference>
<organism evidence="3 4">
    <name type="scientific">Petromyces alliaceus</name>
    <name type="common">Aspergillus alliaceus</name>
    <dbReference type="NCBI Taxonomy" id="209559"/>
    <lineage>
        <taxon>Eukaryota</taxon>
        <taxon>Fungi</taxon>
        <taxon>Dikarya</taxon>
        <taxon>Ascomycota</taxon>
        <taxon>Pezizomycotina</taxon>
        <taxon>Eurotiomycetes</taxon>
        <taxon>Eurotiomycetidae</taxon>
        <taxon>Eurotiales</taxon>
        <taxon>Aspergillaceae</taxon>
        <taxon>Aspergillus</taxon>
        <taxon>Aspergillus subgen. Circumdati</taxon>
    </lineage>
</organism>
<feature type="region of interest" description="Disordered" evidence="2">
    <location>
        <begin position="21"/>
        <end position="40"/>
    </location>
</feature>
<comment type="caution">
    <text evidence="3">The sequence shown here is derived from an EMBL/GenBank/DDBJ whole genome shotgun (WGS) entry which is preliminary data.</text>
</comment>
<protein>
    <submittedName>
        <fullName evidence="3">Uncharacterized protein</fullName>
    </submittedName>
</protein>
<dbReference type="AlphaFoldDB" id="A0A8H6E4Z4"/>
<proteinExistence type="predicted"/>
<sequence>MSDVIDDETVWFPKGQTMSKTNLNKAARRPSAADGDSDNDDDTVFSLGNADMGSLNRYLHGGRVLPLDRTSYCNQTGIVDTSLITPKIWNKVDELIEAYKSVHADCTGFLGDDNTAVKRWTVGQKAPKSQRSTDDDSDFDKLCTWDKMNGLAQKIYNYSDDAGSTDAEDSYYVVMLKLCGDYNDTDDAAEQEQIRGNIKDITDDLLADVNIILSRIDKVKSALEAFDKSCQSNQSTLEGLETSMTTILTTELGNIEDLEAQIQAHQDDIKGYQAIIDQDRFDQKMTAAYVWIPIAGTIAGPIVFAQKQSEINEYEAKIDKMNKLIQDEHASVLLHKTLQANVTSMKGQAKDLSDLIGPAIATIEALKGGWDVMGTQVKYINDKAASFEEKIPKMVLSQLKLNSISNEWLKLNKYGELTPHRFPCAATKSLETYSMMSAVTSYIQTAQMVPQVNVTDLNDYLQQLKDAAKSS</sequence>
<name>A0A8H6E4Z4_PETAA</name>
<evidence type="ECO:0000313" key="4">
    <source>
        <dbReference type="Proteomes" id="UP000541154"/>
    </source>
</evidence>
<gene>
    <name evidence="3" type="ORF">ETB97_002578</name>
</gene>
<evidence type="ECO:0000313" key="3">
    <source>
        <dbReference type="EMBL" id="KAF5859667.1"/>
    </source>
</evidence>
<reference evidence="3 4" key="1">
    <citation type="submission" date="2019-04" db="EMBL/GenBank/DDBJ databases">
        <title>Aspergillus burnettii sp. nov., novel species from soil in southeast Queensland.</title>
        <authorList>
            <person name="Gilchrist C.L.M."/>
            <person name="Pitt J.I."/>
            <person name="Lange L."/>
            <person name="Lacey H.J."/>
            <person name="Vuong D."/>
            <person name="Midgley D.J."/>
            <person name="Greenfield P."/>
            <person name="Bradbury M."/>
            <person name="Lacey E."/>
            <person name="Busk P.K."/>
            <person name="Pilgaard B."/>
            <person name="Chooi Y.H."/>
            <person name="Piggott A.M."/>
        </authorList>
    </citation>
    <scope>NUCLEOTIDE SEQUENCE [LARGE SCALE GENOMIC DNA]</scope>
    <source>
        <strain evidence="3 4">FRR 5400</strain>
    </source>
</reference>
<evidence type="ECO:0000256" key="1">
    <source>
        <dbReference type="SAM" id="Coils"/>
    </source>
</evidence>
<dbReference type="SUPFAM" id="SSF58100">
    <property type="entry name" value="Bacterial hemolysins"/>
    <property type="match status" value="1"/>
</dbReference>
<keyword evidence="4" id="KW-1185">Reference proteome</keyword>
<accession>A0A8H6E4Z4</accession>